<dbReference type="Proteomes" id="UP000280296">
    <property type="component" value="Unassembled WGS sequence"/>
</dbReference>
<protein>
    <submittedName>
        <fullName evidence="3">DUF4129 domain-containing protein</fullName>
    </submittedName>
</protein>
<evidence type="ECO:0000259" key="2">
    <source>
        <dbReference type="Pfam" id="PF13559"/>
    </source>
</evidence>
<evidence type="ECO:0000313" key="4">
    <source>
        <dbReference type="Proteomes" id="UP000280296"/>
    </source>
</evidence>
<organism evidence="3 4">
    <name type="scientific">Tautonia sociabilis</name>
    <dbReference type="NCBI Taxonomy" id="2080755"/>
    <lineage>
        <taxon>Bacteria</taxon>
        <taxon>Pseudomonadati</taxon>
        <taxon>Planctomycetota</taxon>
        <taxon>Planctomycetia</taxon>
        <taxon>Isosphaerales</taxon>
        <taxon>Isosphaeraceae</taxon>
        <taxon>Tautonia</taxon>
    </lineage>
</organism>
<proteinExistence type="predicted"/>
<dbReference type="RefSeq" id="WP_126726568.1">
    <property type="nucleotide sequence ID" value="NZ_RYZH01000033.1"/>
</dbReference>
<accession>A0A432MGU7</accession>
<dbReference type="Pfam" id="PF13559">
    <property type="entry name" value="DUF4129"/>
    <property type="match status" value="1"/>
</dbReference>
<dbReference type="InterPro" id="IPR025403">
    <property type="entry name" value="TgpA-like_C"/>
</dbReference>
<sequence length="253" mass="27963">MVSQSPATVLLALAMGLIAPGIGEAREVEEAAPADSEAVGAVRQALRGQRFPWYDATADDFRPVMPPRMRSSTGSGWWNWDLGEVSPRELGQLIIFLLLAASLTALVLFIARTWQRRLPNQERPTTGKPAQVTGTTTRIGALPTALEVDEADPLEAARQLRERGDRSRAVVLLFAHQLLVLDRLGKIRLAPGRTGRQLVRSIEEAELREPLSRSLRLFEDVYYGHREPDPAAFEALWAEAEEVDRRLGSGGRP</sequence>
<name>A0A432MGU7_9BACT</name>
<feature type="transmembrane region" description="Helical" evidence="1">
    <location>
        <begin position="90"/>
        <end position="111"/>
    </location>
</feature>
<evidence type="ECO:0000256" key="1">
    <source>
        <dbReference type="SAM" id="Phobius"/>
    </source>
</evidence>
<dbReference type="AlphaFoldDB" id="A0A432MGU7"/>
<reference evidence="3 4" key="1">
    <citation type="submission" date="2018-12" db="EMBL/GenBank/DDBJ databases">
        <authorList>
            <person name="Toschakov S.V."/>
        </authorList>
    </citation>
    <scope>NUCLEOTIDE SEQUENCE [LARGE SCALE GENOMIC DNA]</scope>
    <source>
        <strain evidence="3 4">GM2012</strain>
    </source>
</reference>
<keyword evidence="1" id="KW-0472">Membrane</keyword>
<keyword evidence="1" id="KW-1133">Transmembrane helix</keyword>
<reference evidence="3 4" key="2">
    <citation type="submission" date="2019-01" db="EMBL/GenBank/DDBJ databases">
        <title>Tautonia sociabilis, a novel thermotolerant planctomycete of Isosphaeraceae family, isolated from a 4000 m deep subterranean habitat.</title>
        <authorList>
            <person name="Kovaleva O.L."/>
            <person name="Elcheninov A.G."/>
            <person name="Van Heerden E."/>
            <person name="Toshchakov S.V."/>
            <person name="Novikov A."/>
            <person name="Bonch-Osmolovskaya E.A."/>
            <person name="Kublanov I.V."/>
        </authorList>
    </citation>
    <scope>NUCLEOTIDE SEQUENCE [LARGE SCALE GENOMIC DNA]</scope>
    <source>
        <strain evidence="3 4">GM2012</strain>
    </source>
</reference>
<keyword evidence="1" id="KW-0812">Transmembrane</keyword>
<gene>
    <name evidence="3" type="ORF">TsocGM_16520</name>
</gene>
<dbReference type="EMBL" id="RYZH01000033">
    <property type="protein sequence ID" value="RUL86169.1"/>
    <property type="molecule type" value="Genomic_DNA"/>
</dbReference>
<feature type="domain" description="Protein-glutamine gamma-glutamyltransferase-like C-terminal" evidence="2">
    <location>
        <begin position="178"/>
        <end position="239"/>
    </location>
</feature>
<evidence type="ECO:0000313" key="3">
    <source>
        <dbReference type="EMBL" id="RUL86169.1"/>
    </source>
</evidence>
<dbReference type="OrthoDB" id="287449at2"/>
<comment type="caution">
    <text evidence="3">The sequence shown here is derived from an EMBL/GenBank/DDBJ whole genome shotgun (WGS) entry which is preliminary data.</text>
</comment>
<keyword evidence="4" id="KW-1185">Reference proteome</keyword>